<reference evidence="1" key="1">
    <citation type="submission" date="2021-01" db="EMBL/GenBank/DDBJ databases">
        <authorList>
            <person name="Sun Q."/>
        </authorList>
    </citation>
    <scope>NUCLEOTIDE SEQUENCE</scope>
    <source>
        <strain evidence="1">YIM B02566</strain>
    </source>
</reference>
<dbReference type="EMBL" id="JAENHL010000008">
    <property type="protein sequence ID" value="MBK1871352.1"/>
    <property type="molecule type" value="Genomic_DNA"/>
</dbReference>
<sequence length="282" mass="30124">MTEPTSLKIRKFPVGVVMLMALCLAAAIGPFFIDFNPASVDTSSRLLAPFSHNRNGAFFLLGTDQLGRGMLEQIVHGARTSLLIGVSAALIAGLAGTLIGVMAGWLGGRSETLIMRIADIQLSFPSILIAVFLAAFVPPSILAVILVLAVTRWAQIARLARAVTVKAKQQNYVEAALTLGFPVPRIIWSCILPNLIAPLIIVLTAELSLIILAESALGYLGLGTPPTVPSWGRIIANGKNYLDNAWWISTLPGLGIALVVIAIGLSGDWMRRYFARGGWEIT</sequence>
<protein>
    <submittedName>
        <fullName evidence="1">ABC transporter permease</fullName>
    </submittedName>
</protein>
<accession>A0ACC5RFI2</accession>
<gene>
    <name evidence="1" type="ORF">JHL16_33605</name>
</gene>
<comment type="caution">
    <text evidence="1">The sequence shown here is derived from an EMBL/GenBank/DDBJ whole genome shotgun (WGS) entry which is preliminary data.</text>
</comment>
<evidence type="ECO:0000313" key="2">
    <source>
        <dbReference type="Proteomes" id="UP000616151"/>
    </source>
</evidence>
<evidence type="ECO:0000313" key="1">
    <source>
        <dbReference type="EMBL" id="MBK1871352.1"/>
    </source>
</evidence>
<dbReference type="Proteomes" id="UP000616151">
    <property type="component" value="Unassembled WGS sequence"/>
</dbReference>
<organism evidence="1 2">
    <name type="scientific">Taklimakanibacter albus</name>
    <dbReference type="NCBI Taxonomy" id="2800327"/>
    <lineage>
        <taxon>Bacteria</taxon>
        <taxon>Pseudomonadati</taxon>
        <taxon>Pseudomonadota</taxon>
        <taxon>Alphaproteobacteria</taxon>
        <taxon>Hyphomicrobiales</taxon>
        <taxon>Aestuariivirgaceae</taxon>
        <taxon>Taklimakanibacter</taxon>
    </lineage>
</organism>
<proteinExistence type="predicted"/>
<keyword evidence="2" id="KW-1185">Reference proteome</keyword>
<name>A0ACC5RFI2_9HYPH</name>